<dbReference type="GO" id="GO:0015078">
    <property type="term" value="F:proton transmembrane transporter activity"/>
    <property type="evidence" value="ECO:0007669"/>
    <property type="project" value="InterPro"/>
</dbReference>
<evidence type="ECO:0000256" key="7">
    <source>
        <dbReference type="ARBA" id="ARBA00022989"/>
    </source>
</evidence>
<dbReference type="Gene3D" id="1.20.120.220">
    <property type="entry name" value="ATP synthase, F0 complex, subunit A"/>
    <property type="match status" value="1"/>
</dbReference>
<dbReference type="GO" id="GO:0045259">
    <property type="term" value="C:proton-transporting ATP synthase complex"/>
    <property type="evidence" value="ECO:0007669"/>
    <property type="project" value="UniProtKB-KW"/>
</dbReference>
<dbReference type="GeneID" id="27111572"/>
<dbReference type="PRINTS" id="PR00123">
    <property type="entry name" value="ATPASEA"/>
</dbReference>
<gene>
    <name evidence="13" type="primary">ATP6</name>
</gene>
<keyword evidence="13" id="KW-0496">Mitochondrion</keyword>
<protein>
    <recommendedName>
        <fullName evidence="11">ATP synthase subunit a</fullName>
    </recommendedName>
</protein>
<evidence type="ECO:0000256" key="3">
    <source>
        <dbReference type="ARBA" id="ARBA00022448"/>
    </source>
</evidence>
<comment type="similarity">
    <text evidence="2">Belongs to the ATPase A chain family.</text>
</comment>
<feature type="transmembrane region" description="Helical" evidence="12">
    <location>
        <begin position="79"/>
        <end position="99"/>
    </location>
</feature>
<evidence type="ECO:0000256" key="1">
    <source>
        <dbReference type="ARBA" id="ARBA00004141"/>
    </source>
</evidence>
<dbReference type="Pfam" id="PF00119">
    <property type="entry name" value="ATP-synt_A"/>
    <property type="match status" value="1"/>
</dbReference>
<sequence>MFDGGAFDGGFCSGYFGFIGLVVGVSWWKGSFGKGCFLVWGVLMGLSVLVVCMVLVEMVGGMKVVFSMVVGYLGSSLELMWMGVLVVSFIGVNLSGLWVGESFTMVMGGMLMISLFLWGLSVMMFCENCGVVGVLSHLVPWGVGRLFGVILSVFEGLGWLIRPLTLGVRISVNLSSGHVLMLMFGVFAGGGCVVWVGVGLVLLLVVLLELLVGVLQSYIYGALLVLYTYS</sequence>
<dbReference type="InterPro" id="IPR000568">
    <property type="entry name" value="ATP_synth_F0_asu"/>
</dbReference>
<feature type="transmembrane region" description="Helical" evidence="12">
    <location>
        <begin position="141"/>
        <end position="161"/>
    </location>
</feature>
<geneLocation type="mitochondrion" evidence="13"/>
<feature type="transmembrane region" description="Helical" evidence="12">
    <location>
        <begin position="6"/>
        <end position="25"/>
    </location>
</feature>
<dbReference type="RefSeq" id="YP_009241132.1">
    <property type="nucleotide sequence ID" value="NC_029766.1"/>
</dbReference>
<evidence type="ECO:0000256" key="2">
    <source>
        <dbReference type="ARBA" id="ARBA00006810"/>
    </source>
</evidence>
<evidence type="ECO:0000256" key="12">
    <source>
        <dbReference type="SAM" id="Phobius"/>
    </source>
</evidence>
<evidence type="ECO:0000313" key="13">
    <source>
        <dbReference type="EMBL" id="AMK47828.1"/>
    </source>
</evidence>
<reference evidence="13" key="1">
    <citation type="journal article" date="2016" name="Zool. Scr.">
        <title>Mitogenomic phylogeny of Acanthocephala reveals novel Class relationships.</title>
        <authorList>
            <person name="Gazi M."/>
            <person name="Kim J."/>
            <person name="Garcia-Varela M."/>
            <person name="Park C."/>
            <person name="Littlewood D.J."/>
            <person name="Park J.-K."/>
        </authorList>
    </citation>
    <scope>NUCLEOTIDE SEQUENCE</scope>
</reference>
<keyword evidence="10" id="KW-0066">ATP synthesis</keyword>
<dbReference type="AlphaFoldDB" id="A0A140DJ74"/>
<evidence type="ECO:0000256" key="5">
    <source>
        <dbReference type="ARBA" id="ARBA00022692"/>
    </source>
</evidence>
<evidence type="ECO:0000256" key="9">
    <source>
        <dbReference type="ARBA" id="ARBA00023136"/>
    </source>
</evidence>
<organism evidence="13">
    <name type="scientific">Polyacanthorhynchus caballeroi</name>
    <dbReference type="NCBI Taxonomy" id="178082"/>
    <lineage>
        <taxon>Eukaryota</taxon>
        <taxon>Metazoa</taxon>
        <taxon>Spiralia</taxon>
        <taxon>Lophotrochozoa</taxon>
        <taxon>Acanthocephala</taxon>
        <taxon>Polyacanthocephala</taxon>
        <taxon>Polyacanthorhynchidae</taxon>
        <taxon>Polyacanthorhynchus</taxon>
    </lineage>
</organism>
<dbReference type="GO" id="GO:0015986">
    <property type="term" value="P:proton motive force-driven ATP synthesis"/>
    <property type="evidence" value="ECO:0007669"/>
    <property type="project" value="InterPro"/>
</dbReference>
<accession>A0A140DJ74</accession>
<dbReference type="CTD" id="4508"/>
<dbReference type="GO" id="GO:0005743">
    <property type="term" value="C:mitochondrial inner membrane"/>
    <property type="evidence" value="ECO:0007669"/>
    <property type="project" value="UniProtKB-SubCell"/>
</dbReference>
<feature type="transmembrane region" description="Helical" evidence="12">
    <location>
        <begin position="37"/>
        <end position="59"/>
    </location>
</feature>
<keyword evidence="8" id="KW-0406">Ion transport</keyword>
<comment type="subcellular location">
    <subcellularLocation>
        <location evidence="1">Membrane</location>
        <topology evidence="1">Multi-pass membrane protein</topology>
    </subcellularLocation>
    <subcellularLocation>
        <location evidence="11">Mitochondrion inner membrane</location>
        <topology evidence="11">Multi-pass membrane protein</topology>
    </subcellularLocation>
</comment>
<dbReference type="SUPFAM" id="SSF81336">
    <property type="entry name" value="F1F0 ATP synthase subunit A"/>
    <property type="match status" value="1"/>
</dbReference>
<feature type="transmembrane region" description="Helical" evidence="12">
    <location>
        <begin position="111"/>
        <end position="135"/>
    </location>
</feature>
<evidence type="ECO:0000256" key="11">
    <source>
        <dbReference type="RuleBase" id="RU004450"/>
    </source>
</evidence>
<feature type="transmembrane region" description="Helical" evidence="12">
    <location>
        <begin position="210"/>
        <end position="229"/>
    </location>
</feature>
<keyword evidence="4" id="KW-0138">CF(0)</keyword>
<dbReference type="InterPro" id="IPR035908">
    <property type="entry name" value="F0_ATP_A_sf"/>
</dbReference>
<name>A0A140DJ74_9BILA</name>
<proteinExistence type="inferred from homology"/>
<keyword evidence="9 12" id="KW-0472">Membrane</keyword>
<evidence type="ECO:0000256" key="4">
    <source>
        <dbReference type="ARBA" id="ARBA00022547"/>
    </source>
</evidence>
<keyword evidence="7 12" id="KW-1133">Transmembrane helix</keyword>
<feature type="transmembrane region" description="Helical" evidence="12">
    <location>
        <begin position="182"/>
        <end position="204"/>
    </location>
</feature>
<evidence type="ECO:0000256" key="10">
    <source>
        <dbReference type="ARBA" id="ARBA00023310"/>
    </source>
</evidence>
<keyword evidence="6" id="KW-0375">Hydrogen ion transport</keyword>
<evidence type="ECO:0000256" key="8">
    <source>
        <dbReference type="ARBA" id="ARBA00023065"/>
    </source>
</evidence>
<dbReference type="EMBL" id="KT592358">
    <property type="protein sequence ID" value="AMK47828.1"/>
    <property type="molecule type" value="Genomic_DNA"/>
</dbReference>
<keyword evidence="5 12" id="KW-0812">Transmembrane</keyword>
<evidence type="ECO:0000256" key="6">
    <source>
        <dbReference type="ARBA" id="ARBA00022781"/>
    </source>
</evidence>
<keyword evidence="3" id="KW-0813">Transport</keyword>